<keyword evidence="4" id="KW-1185">Reference proteome</keyword>
<feature type="transmembrane region" description="Helical" evidence="2">
    <location>
        <begin position="150"/>
        <end position="171"/>
    </location>
</feature>
<evidence type="ECO:0000256" key="2">
    <source>
        <dbReference type="SAM" id="Phobius"/>
    </source>
</evidence>
<protein>
    <submittedName>
        <fullName evidence="3">Uncharacterized protein</fullName>
    </submittedName>
</protein>
<feature type="compositionally biased region" description="Basic and acidic residues" evidence="1">
    <location>
        <begin position="78"/>
        <end position="98"/>
    </location>
</feature>
<dbReference type="STRING" id="604330.SAMN04489857_1908"/>
<feature type="region of interest" description="Disordered" evidence="1">
    <location>
        <begin position="1"/>
        <end position="99"/>
    </location>
</feature>
<dbReference type="Proteomes" id="UP000198528">
    <property type="component" value="Unassembled WGS sequence"/>
</dbReference>
<keyword evidence="2" id="KW-1133">Transmembrane helix</keyword>
<feature type="compositionally biased region" description="Basic residues" evidence="1">
    <location>
        <begin position="219"/>
        <end position="232"/>
    </location>
</feature>
<organism evidence="3 4">
    <name type="scientific">Parafannyhessea umbonata</name>
    <dbReference type="NCBI Taxonomy" id="604330"/>
    <lineage>
        <taxon>Bacteria</taxon>
        <taxon>Bacillati</taxon>
        <taxon>Actinomycetota</taxon>
        <taxon>Coriobacteriia</taxon>
        <taxon>Coriobacteriales</taxon>
        <taxon>Atopobiaceae</taxon>
        <taxon>Parafannyhessea</taxon>
    </lineage>
</organism>
<dbReference type="RefSeq" id="WP_090847060.1">
    <property type="nucleotide sequence ID" value="NZ_FMZL01000017.1"/>
</dbReference>
<feature type="compositionally biased region" description="Low complexity" evidence="1">
    <location>
        <begin position="51"/>
        <end position="74"/>
    </location>
</feature>
<evidence type="ECO:0000313" key="3">
    <source>
        <dbReference type="EMBL" id="SDC48325.1"/>
    </source>
</evidence>
<dbReference type="EMBL" id="FMZL01000017">
    <property type="protein sequence ID" value="SDC48325.1"/>
    <property type="molecule type" value="Genomic_DNA"/>
</dbReference>
<gene>
    <name evidence="3" type="ORF">SAMN04487824_11728</name>
</gene>
<keyword evidence="2" id="KW-0472">Membrane</keyword>
<feature type="region of interest" description="Disordered" evidence="1">
    <location>
        <begin position="206"/>
        <end position="232"/>
    </location>
</feature>
<feature type="transmembrane region" description="Helical" evidence="2">
    <location>
        <begin position="116"/>
        <end position="135"/>
    </location>
</feature>
<name>A0A1G6M011_9ACTN</name>
<sequence>MSLRETINAAKREAQEANAPLAKKDEKDATDEDERSGFSKRSVTRAKPAREAASGVRVVGASGSSRKSSGSGKAPVEMTKDEKKRARRERRDEADRRASASQIVLKQIPGYKRSQHVWWGLLGTGFVCTIISWLLPNLFPQQVNEGTTPMGIAVFIMLVAAYALIISAFVYDWRVVRPMRKKAEATTGAMTNKKVTKVLRGEANEIAREQAERDEAKAARRAKRSSRHEQHK</sequence>
<evidence type="ECO:0000313" key="4">
    <source>
        <dbReference type="Proteomes" id="UP000198528"/>
    </source>
</evidence>
<reference evidence="4" key="1">
    <citation type="submission" date="2016-10" db="EMBL/GenBank/DDBJ databases">
        <authorList>
            <person name="Varghese N."/>
            <person name="Submissions S."/>
        </authorList>
    </citation>
    <scope>NUCLEOTIDE SEQUENCE [LARGE SCALE GENOMIC DNA]</scope>
    <source>
        <strain evidence="4">DSM 22619</strain>
    </source>
</reference>
<evidence type="ECO:0000256" key="1">
    <source>
        <dbReference type="SAM" id="MobiDB-lite"/>
    </source>
</evidence>
<dbReference type="AlphaFoldDB" id="A0A1G6M011"/>
<accession>A0A1G6M011</accession>
<feature type="compositionally biased region" description="Basic and acidic residues" evidence="1">
    <location>
        <begin position="206"/>
        <end position="218"/>
    </location>
</feature>
<keyword evidence="2" id="KW-0812">Transmembrane</keyword>
<proteinExistence type="predicted"/>